<evidence type="ECO:0000256" key="1">
    <source>
        <dbReference type="SAM" id="MobiDB-lite"/>
    </source>
</evidence>
<keyword evidence="2" id="KW-1133">Transmembrane helix</keyword>
<dbReference type="Proteomes" id="UP000636755">
    <property type="component" value="Unassembled WGS sequence"/>
</dbReference>
<evidence type="ECO:0000256" key="2">
    <source>
        <dbReference type="SAM" id="Phobius"/>
    </source>
</evidence>
<dbReference type="InterPro" id="IPR043765">
    <property type="entry name" value="DUF5711"/>
</dbReference>
<accession>A0ABR7HI35</accession>
<feature type="region of interest" description="Disordered" evidence="1">
    <location>
        <begin position="1"/>
        <end position="34"/>
    </location>
</feature>
<feature type="compositionally biased region" description="Basic and acidic residues" evidence="1">
    <location>
        <begin position="1"/>
        <end position="14"/>
    </location>
</feature>
<dbReference type="Pfam" id="PF18975">
    <property type="entry name" value="DUF5711"/>
    <property type="match status" value="1"/>
</dbReference>
<dbReference type="EMBL" id="JACOPS010000001">
    <property type="protein sequence ID" value="MBC5727179.1"/>
    <property type="molecule type" value="Genomic_DNA"/>
</dbReference>
<organism evidence="3 4">
    <name type="scientific">Ruminococcus intestinalis</name>
    <dbReference type="NCBI Taxonomy" id="2763066"/>
    <lineage>
        <taxon>Bacteria</taxon>
        <taxon>Bacillati</taxon>
        <taxon>Bacillota</taxon>
        <taxon>Clostridia</taxon>
        <taxon>Eubacteriales</taxon>
        <taxon>Oscillospiraceae</taxon>
        <taxon>Ruminococcus</taxon>
    </lineage>
</organism>
<reference evidence="3 4" key="1">
    <citation type="submission" date="2020-08" db="EMBL/GenBank/DDBJ databases">
        <title>Genome public.</title>
        <authorList>
            <person name="Liu C."/>
            <person name="Sun Q."/>
        </authorList>
    </citation>
    <scope>NUCLEOTIDE SEQUENCE [LARGE SCALE GENOMIC DNA]</scope>
    <source>
        <strain evidence="3 4">NSJ-71</strain>
    </source>
</reference>
<protein>
    <recommendedName>
        <fullName evidence="5">Protein TolB</fullName>
    </recommendedName>
</protein>
<feature type="transmembrane region" description="Helical" evidence="2">
    <location>
        <begin position="64"/>
        <end position="82"/>
    </location>
</feature>
<dbReference type="RefSeq" id="WP_186934565.1">
    <property type="nucleotide sequence ID" value="NZ_JACOPS010000001.1"/>
</dbReference>
<gene>
    <name evidence="3" type="ORF">H8R91_01285</name>
</gene>
<proteinExistence type="predicted"/>
<dbReference type="InterPro" id="IPR011047">
    <property type="entry name" value="Quinoprotein_ADH-like_sf"/>
</dbReference>
<dbReference type="SUPFAM" id="SSF50998">
    <property type="entry name" value="Quinoprotein alcohol dehydrogenase-like"/>
    <property type="match status" value="1"/>
</dbReference>
<keyword evidence="2" id="KW-0472">Membrane</keyword>
<feature type="compositionally biased region" description="Basic residues" evidence="1">
    <location>
        <begin position="15"/>
        <end position="24"/>
    </location>
</feature>
<name>A0ABR7HI35_9FIRM</name>
<keyword evidence="4" id="KW-1185">Reference proteome</keyword>
<feature type="compositionally biased region" description="Basic and acidic residues" evidence="1">
    <location>
        <begin position="25"/>
        <end position="34"/>
    </location>
</feature>
<evidence type="ECO:0008006" key="5">
    <source>
        <dbReference type="Google" id="ProtNLM"/>
    </source>
</evidence>
<sequence length="449" mass="49108">MFSGKFEKSKDNSKTKSKPKSKGHRFAETKAKKTDRDVISYEDVPLEDYELEKTEMSPAAVKKIIISVCVVLAAGLVVFAFANRDRLSPESIANWWTYDVLGNAGNGYPVSITGTEVNTNNFVLSDGHIAYASDTSFVTLNSSGSDIFSTQLKYSKPILVSNKNMFLTYDLGGKGYEVNSLDKQLFASNTDDDIYTADIASNGVYAIVTEGNGYLSTLLAFNKDNNRIFKYSFSEYYITSVTLNSNGTGCAATGITTENGKVISAVYMLDFSKQEPEQVIKIDGDVIIASKYLTDNRVALVGNTASYVVKKGDENFVTNSYESMTLSNYYFNMDTLTYAVALSRSGDGRSCSVYTYDSNGSQKSKIDTDSKADAISVYKDKIALLDGNTANVYNTRGDKVFATETGAGSKNIILSSDTTAYVLSVNQIRFIELNNNQKATEKVATDDKA</sequence>
<keyword evidence="2" id="KW-0812">Transmembrane</keyword>
<evidence type="ECO:0000313" key="4">
    <source>
        <dbReference type="Proteomes" id="UP000636755"/>
    </source>
</evidence>
<comment type="caution">
    <text evidence="3">The sequence shown here is derived from an EMBL/GenBank/DDBJ whole genome shotgun (WGS) entry which is preliminary data.</text>
</comment>
<evidence type="ECO:0000313" key="3">
    <source>
        <dbReference type="EMBL" id="MBC5727179.1"/>
    </source>
</evidence>